<gene>
    <name evidence="1" type="ORF">COF40_20485</name>
</gene>
<name>A0A2B5Y7S3_9BACI</name>
<dbReference type="AlphaFoldDB" id="A0A2B5Y7S3"/>
<dbReference type="Proteomes" id="UP000225997">
    <property type="component" value="Unassembled WGS sequence"/>
</dbReference>
<sequence length="223" mass="26103">MQSTNYYIEHHLKEEFECPHCEKSAKQLWFAITQKPWEDPKVYPLLETSSWSQVSNISFDRDNSSESLTKWKFEMSTCDSCMEYIIWINERPLLRDSKIIPLPHESMPNNVKQLYNVARNVFFDSHIAANILLKSALKELFQYIERNKLSINLDTSLIHTLKSLEVLEDEGPFSSFFNNKEAVKIEKLTLIMFDSVNLIAGHQVYAGQKEKELHKKLNLLLCK</sequence>
<dbReference type="EMBL" id="NUSQ01000098">
    <property type="protein sequence ID" value="PHD66951.1"/>
    <property type="molecule type" value="Genomic_DNA"/>
</dbReference>
<accession>A0A2B5Y7S3</accession>
<protein>
    <recommendedName>
        <fullName evidence="3">DUF4145 domain-containing protein</fullName>
    </recommendedName>
</protein>
<comment type="caution">
    <text evidence="1">The sequence shown here is derived from an EMBL/GenBank/DDBJ whole genome shotgun (WGS) entry which is preliminary data.</text>
</comment>
<reference evidence="1 2" key="1">
    <citation type="submission" date="2017-09" db="EMBL/GenBank/DDBJ databases">
        <title>Large-scale bioinformatics analysis of Bacillus genomes uncovers conserved roles of natural products in bacterial physiology.</title>
        <authorList>
            <consortium name="Agbiome Team Llc"/>
            <person name="Bleich R.M."/>
            <person name="Grubbs K.J."/>
            <person name="Santa Maria K.C."/>
            <person name="Allen S.E."/>
            <person name="Farag S."/>
            <person name="Shank E.A."/>
            <person name="Bowers A."/>
        </authorList>
    </citation>
    <scope>NUCLEOTIDE SEQUENCE [LARGE SCALE GENOMIC DNA]</scope>
    <source>
        <strain evidence="1 2">AFS044250</strain>
    </source>
</reference>
<evidence type="ECO:0008006" key="3">
    <source>
        <dbReference type="Google" id="ProtNLM"/>
    </source>
</evidence>
<evidence type="ECO:0000313" key="1">
    <source>
        <dbReference type="EMBL" id="PHD66951.1"/>
    </source>
</evidence>
<organism evidence="1 2">
    <name type="scientific">Bacillus toyonensis</name>
    <dbReference type="NCBI Taxonomy" id="155322"/>
    <lineage>
        <taxon>Bacteria</taxon>
        <taxon>Bacillati</taxon>
        <taxon>Bacillota</taxon>
        <taxon>Bacilli</taxon>
        <taxon>Bacillales</taxon>
        <taxon>Bacillaceae</taxon>
        <taxon>Bacillus</taxon>
        <taxon>Bacillus cereus group</taxon>
    </lineage>
</organism>
<evidence type="ECO:0000313" key="2">
    <source>
        <dbReference type="Proteomes" id="UP000225997"/>
    </source>
</evidence>
<dbReference type="RefSeq" id="WP_100060548.1">
    <property type="nucleotide sequence ID" value="NZ_NUSQ01000098.1"/>
</dbReference>
<proteinExistence type="predicted"/>